<reference evidence="1 2" key="1">
    <citation type="submission" date="2024-09" db="EMBL/GenBank/DDBJ databases">
        <authorList>
            <person name="Sun Q."/>
            <person name="Mori K."/>
        </authorList>
    </citation>
    <scope>NUCLEOTIDE SEQUENCE [LARGE SCALE GENOMIC DNA]</scope>
    <source>
        <strain evidence="1 2">KCTC 23076</strain>
    </source>
</reference>
<gene>
    <name evidence="1" type="ORF">ACFFGH_02710</name>
</gene>
<evidence type="ECO:0000313" key="1">
    <source>
        <dbReference type="EMBL" id="MFC0676765.1"/>
    </source>
</evidence>
<evidence type="ECO:0000313" key="2">
    <source>
        <dbReference type="Proteomes" id="UP001589896"/>
    </source>
</evidence>
<protein>
    <submittedName>
        <fullName evidence="1">Uncharacterized protein</fullName>
    </submittedName>
</protein>
<organism evidence="1 2">
    <name type="scientific">Lysobacter korlensis</name>
    <dbReference type="NCBI Taxonomy" id="553636"/>
    <lineage>
        <taxon>Bacteria</taxon>
        <taxon>Pseudomonadati</taxon>
        <taxon>Pseudomonadota</taxon>
        <taxon>Gammaproteobacteria</taxon>
        <taxon>Lysobacterales</taxon>
        <taxon>Lysobacteraceae</taxon>
        <taxon>Lysobacter</taxon>
    </lineage>
</organism>
<proteinExistence type="predicted"/>
<name>A0ABV6RIF5_9GAMM</name>
<comment type="caution">
    <text evidence="1">The sequence shown here is derived from an EMBL/GenBank/DDBJ whole genome shotgun (WGS) entry which is preliminary data.</text>
</comment>
<keyword evidence="2" id="KW-1185">Reference proteome</keyword>
<sequence>MTLGRTASLLLSLAVLGWAVSVMRDPLRTRLPLGSTDLSAQQAQLDRLTDEQRQLVLAYVERSGGDVLPARFADPDVPLTARTFGEAIELQRRFVAMTREDDARAAERDAVRERELAPLRNALKAQLLSRQLVPPMQALHPSGNSFGSAASAAGDEPPVLVTTYRIRNGTPYTIDSFEAGAHVHRAGARFSYVGALDECWIEHREPLHPGSSVDVRCGGRRTASADVQAYARMAARELAIEWIPKKIRFAGGSTLEYSGH</sequence>
<accession>A0ABV6RIF5</accession>
<dbReference type="EMBL" id="JBHLTG010000001">
    <property type="protein sequence ID" value="MFC0676765.1"/>
    <property type="molecule type" value="Genomic_DNA"/>
</dbReference>
<dbReference type="Proteomes" id="UP001589896">
    <property type="component" value="Unassembled WGS sequence"/>
</dbReference>
<dbReference type="RefSeq" id="WP_386664585.1">
    <property type="nucleotide sequence ID" value="NZ_JBHLTG010000001.1"/>
</dbReference>